<dbReference type="InterPro" id="IPR004680">
    <property type="entry name" value="Cit_transptr-like_dom"/>
</dbReference>
<keyword evidence="7 8" id="KW-0472">Membrane</keyword>
<proteinExistence type="inferred from homology"/>
<feature type="transmembrane region" description="Helical" evidence="8">
    <location>
        <begin position="167"/>
        <end position="187"/>
    </location>
</feature>
<feature type="transmembrane region" description="Helical" evidence="8">
    <location>
        <begin position="293"/>
        <end position="317"/>
    </location>
</feature>
<evidence type="ECO:0000256" key="7">
    <source>
        <dbReference type="ARBA" id="ARBA00023136"/>
    </source>
</evidence>
<evidence type="ECO:0000256" key="2">
    <source>
        <dbReference type="ARBA" id="ARBA00009843"/>
    </source>
</evidence>
<keyword evidence="5 8" id="KW-0812">Transmembrane</keyword>
<dbReference type="Pfam" id="PF03600">
    <property type="entry name" value="CitMHS"/>
    <property type="match status" value="1"/>
</dbReference>
<comment type="subcellular location">
    <subcellularLocation>
        <location evidence="1">Cell membrane</location>
        <topology evidence="1">Multi-pass membrane protein</topology>
    </subcellularLocation>
</comment>
<protein>
    <submittedName>
        <fullName evidence="10">Na+/H+ antiporter NhaD/arsenite permease-like protein</fullName>
    </submittedName>
</protein>
<dbReference type="PRINTS" id="PR00758">
    <property type="entry name" value="ARSENICPUMP"/>
</dbReference>
<evidence type="ECO:0000256" key="1">
    <source>
        <dbReference type="ARBA" id="ARBA00004651"/>
    </source>
</evidence>
<dbReference type="InterPro" id="IPR000802">
    <property type="entry name" value="Arsenical_pump_ArsB"/>
</dbReference>
<keyword evidence="6 8" id="KW-1133">Transmembrane helix</keyword>
<evidence type="ECO:0000256" key="4">
    <source>
        <dbReference type="ARBA" id="ARBA00022475"/>
    </source>
</evidence>
<name>A0ABS4G4Z6_9CLOT</name>
<feature type="transmembrane region" description="Helical" evidence="8">
    <location>
        <begin position="208"/>
        <end position="224"/>
    </location>
</feature>
<evidence type="ECO:0000313" key="10">
    <source>
        <dbReference type="EMBL" id="MBP1919627.1"/>
    </source>
</evidence>
<feature type="transmembrane region" description="Helical" evidence="8">
    <location>
        <begin position="349"/>
        <end position="377"/>
    </location>
</feature>
<feature type="transmembrane region" description="Helical" evidence="8">
    <location>
        <begin position="39"/>
        <end position="59"/>
    </location>
</feature>
<keyword evidence="3" id="KW-0813">Transport</keyword>
<evidence type="ECO:0000256" key="3">
    <source>
        <dbReference type="ARBA" id="ARBA00022448"/>
    </source>
</evidence>
<feature type="transmembrane region" description="Helical" evidence="8">
    <location>
        <begin position="230"/>
        <end position="245"/>
    </location>
</feature>
<evidence type="ECO:0000256" key="5">
    <source>
        <dbReference type="ARBA" id="ARBA00022692"/>
    </source>
</evidence>
<evidence type="ECO:0000256" key="6">
    <source>
        <dbReference type="ARBA" id="ARBA00022989"/>
    </source>
</evidence>
<keyword evidence="11" id="KW-1185">Reference proteome</keyword>
<feature type="domain" description="Citrate transporter-like" evidence="9">
    <location>
        <begin position="4"/>
        <end position="355"/>
    </location>
</feature>
<evidence type="ECO:0000259" key="9">
    <source>
        <dbReference type="Pfam" id="PF03600"/>
    </source>
</evidence>
<reference evidence="10 11" key="1">
    <citation type="submission" date="2021-03" db="EMBL/GenBank/DDBJ databases">
        <title>Genomic Encyclopedia of Type Strains, Phase IV (KMG-IV): sequencing the most valuable type-strain genomes for metagenomic binning, comparative biology and taxonomic classification.</title>
        <authorList>
            <person name="Goeker M."/>
        </authorList>
    </citation>
    <scope>NUCLEOTIDE SEQUENCE [LARGE SCALE GENOMIC DNA]</scope>
    <source>
        <strain evidence="10 11">DSM 6139</strain>
    </source>
</reference>
<comment type="similarity">
    <text evidence="2">Belongs to the CitM (TC 2.A.11) transporter family.</text>
</comment>
<evidence type="ECO:0000256" key="8">
    <source>
        <dbReference type="SAM" id="Phobius"/>
    </source>
</evidence>
<feature type="transmembrane region" description="Helical" evidence="8">
    <location>
        <begin position="80"/>
        <end position="110"/>
    </location>
</feature>
<keyword evidence="4" id="KW-1003">Cell membrane</keyword>
<dbReference type="PANTHER" id="PTHR43568:SF1">
    <property type="entry name" value="P PROTEIN"/>
    <property type="match status" value="1"/>
</dbReference>
<dbReference type="Proteomes" id="UP001519271">
    <property type="component" value="Unassembled WGS sequence"/>
</dbReference>
<feature type="transmembrane region" description="Helical" evidence="8">
    <location>
        <begin position="266"/>
        <end position="287"/>
    </location>
</feature>
<sequence>MITYLLIIALPKARAQVAFLSAAVFVLLGYVPLNEVLPAIDWNVILMIRGMMGLVPLFIESGMPARLADLIIWKMPDVKWAIIVLAVLAAGISAFVDNVATVLMIAPVAITVSKKLRISPVPAVVSIAIASNLEGAATMVGDTTSIMLGGHAGMDFLDFFWFEGRPGLFFVVQLGMLFAIQVMLYLFRDYDQEIIGGPLTKVQDYVPTLLIAAVIILLSAASFFPDKPPLTNGMICIIFMVIGIIRDMAKKKDLSLAWSLIKGRDAFTLVLLASLFIVIKGVSNAGIIDQASFLISGFAGDNVFLAYSIILWASVFFSAFIDNIPYVATMLPVVGVMASRLGMEPHLLYFGLICGATLGGNISPIGASANITALGLLRNEDIEVSAGSFMRISVPFTLAAVISAYFAVWYLWGSGF</sequence>
<gene>
    <name evidence="10" type="ORF">J2Z34_002117</name>
</gene>
<comment type="caution">
    <text evidence="10">The sequence shown here is derived from an EMBL/GenBank/DDBJ whole genome shotgun (WGS) entry which is preliminary data.</text>
</comment>
<organism evidence="10 11">
    <name type="scientific">Youngiibacter multivorans</name>
    <dbReference type="NCBI Taxonomy" id="937251"/>
    <lineage>
        <taxon>Bacteria</taxon>
        <taxon>Bacillati</taxon>
        <taxon>Bacillota</taxon>
        <taxon>Clostridia</taxon>
        <taxon>Eubacteriales</taxon>
        <taxon>Clostridiaceae</taxon>
        <taxon>Youngiibacter</taxon>
    </lineage>
</organism>
<dbReference type="InterPro" id="IPR051475">
    <property type="entry name" value="Diverse_Ion_Transporter"/>
</dbReference>
<evidence type="ECO:0000313" key="11">
    <source>
        <dbReference type="Proteomes" id="UP001519271"/>
    </source>
</evidence>
<accession>A0ABS4G4Z6</accession>
<feature type="transmembrane region" description="Helical" evidence="8">
    <location>
        <begin position="389"/>
        <end position="412"/>
    </location>
</feature>
<dbReference type="EMBL" id="JAGGKC010000017">
    <property type="protein sequence ID" value="MBP1919627.1"/>
    <property type="molecule type" value="Genomic_DNA"/>
</dbReference>
<dbReference type="PANTHER" id="PTHR43568">
    <property type="entry name" value="P PROTEIN"/>
    <property type="match status" value="1"/>
</dbReference>